<protein>
    <recommendedName>
        <fullName evidence="2">DUF6604 domain-containing protein</fullName>
    </recommendedName>
</protein>
<dbReference type="InterPro" id="IPR016864">
    <property type="entry name" value="UCP028035"/>
</dbReference>
<feature type="region of interest" description="Disordered" evidence="1">
    <location>
        <begin position="154"/>
        <end position="196"/>
    </location>
</feature>
<feature type="domain" description="DUF6604" evidence="2">
    <location>
        <begin position="9"/>
        <end position="263"/>
    </location>
</feature>
<proteinExistence type="predicted"/>
<reference evidence="3" key="1">
    <citation type="submission" date="2020-01" db="EMBL/GenBank/DDBJ databases">
        <title>Identification and distribution of gene clusters putatively required for synthesis of sphingolipid metabolism inhibitors in phylogenetically diverse species of the filamentous fungus Fusarium.</title>
        <authorList>
            <person name="Kim H.-S."/>
            <person name="Busman M."/>
            <person name="Brown D.W."/>
            <person name="Divon H."/>
            <person name="Uhlig S."/>
            <person name="Proctor R.H."/>
        </authorList>
    </citation>
    <scope>NUCLEOTIDE SEQUENCE</scope>
    <source>
        <strain evidence="3">NRRL 53441</strain>
    </source>
</reference>
<feature type="compositionally biased region" description="Basic residues" evidence="1">
    <location>
        <begin position="168"/>
        <end position="188"/>
    </location>
</feature>
<evidence type="ECO:0000313" key="3">
    <source>
        <dbReference type="EMBL" id="KAF4440349.1"/>
    </source>
</evidence>
<dbReference type="EMBL" id="JAADJG010000661">
    <property type="protein sequence ID" value="KAF4440349.1"/>
    <property type="molecule type" value="Genomic_DNA"/>
</dbReference>
<dbReference type="Proteomes" id="UP000605986">
    <property type="component" value="Unassembled WGS sequence"/>
</dbReference>
<evidence type="ECO:0000256" key="1">
    <source>
        <dbReference type="SAM" id="MobiDB-lite"/>
    </source>
</evidence>
<organism evidence="3 4">
    <name type="scientific">Fusarium austroafricanum</name>
    <dbReference type="NCBI Taxonomy" id="2364996"/>
    <lineage>
        <taxon>Eukaryota</taxon>
        <taxon>Fungi</taxon>
        <taxon>Dikarya</taxon>
        <taxon>Ascomycota</taxon>
        <taxon>Pezizomycotina</taxon>
        <taxon>Sordariomycetes</taxon>
        <taxon>Hypocreomycetidae</taxon>
        <taxon>Hypocreales</taxon>
        <taxon>Nectriaceae</taxon>
        <taxon>Fusarium</taxon>
        <taxon>Fusarium concolor species complex</taxon>
    </lineage>
</organism>
<comment type="caution">
    <text evidence="3">The sequence shown here is derived from an EMBL/GenBank/DDBJ whole genome shotgun (WGS) entry which is preliminary data.</text>
</comment>
<accession>A0A8H4K0K1</accession>
<dbReference type="Pfam" id="PF20253">
    <property type="entry name" value="DUF6604"/>
    <property type="match status" value="1"/>
</dbReference>
<dbReference type="AlphaFoldDB" id="A0A8H4K0K1"/>
<dbReference type="OrthoDB" id="5339038at2759"/>
<evidence type="ECO:0000259" key="2">
    <source>
        <dbReference type="Pfam" id="PF20253"/>
    </source>
</evidence>
<dbReference type="PANTHER" id="PTHR38795:SF1">
    <property type="entry name" value="DUF6604 DOMAIN-CONTAINING PROTEIN"/>
    <property type="match status" value="1"/>
</dbReference>
<feature type="compositionally biased region" description="Polar residues" evidence="1">
    <location>
        <begin position="154"/>
        <end position="167"/>
    </location>
</feature>
<dbReference type="InterPro" id="IPR046539">
    <property type="entry name" value="DUF6604"/>
</dbReference>
<name>A0A8H4K0K1_9HYPO</name>
<sequence length="866" mass="98062">MNSKSLYDKYKKDNKAVIGWILNVSNVLIDTPKEGFSTKLTINTTGVIRSSEILSRAKLIVERKVPVPDFVYRWLLSVIHKRSQANRSWKVMEESNPYLKRSNDNHRAFISTLEEAFRVLGGETWLSSTDSDNNHSPDFDALAGAFSTLTVDQIDGSSNDGSAQGSPKRSKSRHVGKGKAKKKPKSQKPPKEVPLESVRLLEAEEDKTEYLIAVDAMVREWMEARIFVHHNWGEVAYGGFNSAAAAGVSKIAVAMAKRTAATISVDFEGYDSYEKIISMINGGHFDKPCGNFNIEVMSPKGNQLQALDVQEHFLMHAYMYLKEFLIDFQKNRTGKPTNKMQKRLNKWNPDLDLEKVTLQERLAWRRDYTIKWLFDLVNVYSSTRAIGGEKLEDVDWSLSGPVGSRRSMFGLNDFAAAITTIAMKKQGSDIGRLIEPHRVFELQLIIDSFTVSKGWTLSAQGHILRTPPPKKHFQPRRDIDIFLGKGTTLPGFCGSIERLQTLLETGKRMKPYQKTFDTLESARQELATLGEYNNGNESMPPSQFAQGGSNGFYDYSPYLCGAALEEAMGIAFRTIMKHWDDMPDTTLLLTLQRVLYNSGYLQEPVGLCKDLEWLLQESFFEADYIKYFQKANHPTSIRRVSLLTACQDASWNVSAIPDERVPFAGGLFTYRIGQTKRVTVSENNTRLERTPLVKRALKSGYTEAQIMGVADFPLFDLYRQSQGSSSGSSAGKELDVNLFLALVRQDLAYDISGSINSNRNKPFSTLNYASVTCWVQTVLLAMEKRLREAKSLCIPGKGRYKDKRLNMVHRAIEKLDMESLKVMAEVLNSHRCDFESYAYWEDVDWEKKREDAKEKGIVYKSAFMVK</sequence>
<dbReference type="PIRSF" id="PIRSF028035">
    <property type="entry name" value="UCP028035"/>
    <property type="match status" value="1"/>
</dbReference>
<keyword evidence="4" id="KW-1185">Reference proteome</keyword>
<dbReference type="PANTHER" id="PTHR38795">
    <property type="entry name" value="DUF6604 DOMAIN-CONTAINING PROTEIN"/>
    <property type="match status" value="1"/>
</dbReference>
<gene>
    <name evidence="3" type="ORF">F53441_12297</name>
</gene>
<evidence type="ECO:0000313" key="4">
    <source>
        <dbReference type="Proteomes" id="UP000605986"/>
    </source>
</evidence>